<keyword evidence="1" id="KW-0472">Membrane</keyword>
<dbReference type="GeneID" id="128198879"/>
<keyword evidence="1" id="KW-1133">Transmembrane helix</keyword>
<feature type="transmembrane region" description="Helical" evidence="1">
    <location>
        <begin position="27"/>
        <end position="52"/>
    </location>
</feature>
<evidence type="ECO:0000256" key="1">
    <source>
        <dbReference type="SAM" id="Phobius"/>
    </source>
</evidence>
<sequence length="172" mass="20221">MCVNVEFILPVIQKFMFVYSLQCGSHLIFLCTLLRSIFCIVFTTTVILEILIKESFPLGPWLVARKLETDDVYLLYYIHVVLLLCESVLLVFTIHLVVGITRHKPHLLKHYLICRFMTWLTEVACLVTLCVIHELLIGWYLGILFFVVLEIYFFIVVYSNYVKLREDQKIPL</sequence>
<evidence type="ECO:0000313" key="3">
    <source>
        <dbReference type="RefSeq" id="XP_052742298.1"/>
    </source>
</evidence>
<feature type="transmembrane region" description="Helical" evidence="1">
    <location>
        <begin position="138"/>
        <end position="161"/>
    </location>
</feature>
<name>A0ABM3LTE3_BICAN</name>
<dbReference type="RefSeq" id="XP_052742298.1">
    <property type="nucleotide sequence ID" value="XM_052886338.1"/>
</dbReference>
<keyword evidence="2" id="KW-1185">Reference proteome</keyword>
<proteinExistence type="predicted"/>
<accession>A0ABM3LTE3</accession>
<organism evidence="2 3">
    <name type="scientific">Bicyclus anynana</name>
    <name type="common">Squinting bush brown butterfly</name>
    <dbReference type="NCBI Taxonomy" id="110368"/>
    <lineage>
        <taxon>Eukaryota</taxon>
        <taxon>Metazoa</taxon>
        <taxon>Ecdysozoa</taxon>
        <taxon>Arthropoda</taxon>
        <taxon>Hexapoda</taxon>
        <taxon>Insecta</taxon>
        <taxon>Pterygota</taxon>
        <taxon>Neoptera</taxon>
        <taxon>Endopterygota</taxon>
        <taxon>Lepidoptera</taxon>
        <taxon>Glossata</taxon>
        <taxon>Ditrysia</taxon>
        <taxon>Papilionoidea</taxon>
        <taxon>Nymphalidae</taxon>
        <taxon>Satyrinae</taxon>
        <taxon>Satyrini</taxon>
        <taxon>Mycalesina</taxon>
        <taxon>Bicyclus</taxon>
    </lineage>
</organism>
<keyword evidence="1" id="KW-0812">Transmembrane</keyword>
<evidence type="ECO:0000313" key="2">
    <source>
        <dbReference type="Proteomes" id="UP001652582"/>
    </source>
</evidence>
<gene>
    <name evidence="3" type="primary">LOC128198879</name>
</gene>
<feature type="transmembrane region" description="Helical" evidence="1">
    <location>
        <begin position="72"/>
        <end position="100"/>
    </location>
</feature>
<dbReference type="Proteomes" id="UP001652582">
    <property type="component" value="Chromosome 16"/>
</dbReference>
<protein>
    <submittedName>
        <fullName evidence="3">Uncharacterized protein LOC128198879</fullName>
    </submittedName>
</protein>
<reference evidence="3" key="1">
    <citation type="submission" date="2025-08" db="UniProtKB">
        <authorList>
            <consortium name="RefSeq"/>
        </authorList>
    </citation>
    <scope>IDENTIFICATION</scope>
</reference>
<feature type="transmembrane region" description="Helical" evidence="1">
    <location>
        <begin position="112"/>
        <end position="132"/>
    </location>
</feature>